<keyword evidence="8" id="KW-0325">Glycoprotein</keyword>
<evidence type="ECO:0000256" key="6">
    <source>
        <dbReference type="ARBA" id="ARBA00023136"/>
    </source>
</evidence>
<dbReference type="PANTHER" id="PTHR19944:SF99">
    <property type="entry name" value="HLA CLASS II HISTOCOMPATIBILITY ANTIGEN, DRB1 BETA CHAIN"/>
    <property type="match status" value="1"/>
</dbReference>
<dbReference type="GO" id="GO:0002250">
    <property type="term" value="P:adaptive immune response"/>
    <property type="evidence" value="ECO:0007669"/>
    <property type="project" value="UniProtKB-KW"/>
</dbReference>
<feature type="domain" description="MHC class II beta chain N-terminal" evidence="11">
    <location>
        <begin position="20"/>
        <end position="94"/>
    </location>
</feature>
<evidence type="ECO:0000256" key="8">
    <source>
        <dbReference type="ARBA" id="ARBA00023180"/>
    </source>
</evidence>
<comment type="caution">
    <text evidence="12">The sequence shown here is derived from an EMBL/GenBank/DDBJ whole genome shotgun (WGS) entry which is preliminary data.</text>
</comment>
<gene>
    <name evidence="12" type="primary">Hladrb5</name>
    <name evidence="12" type="ORF">PASAMO_R04373</name>
</gene>
<dbReference type="EMBL" id="WBNP01009601">
    <property type="protein sequence ID" value="NXP94688.1"/>
    <property type="molecule type" value="Genomic_DNA"/>
</dbReference>
<evidence type="ECO:0000256" key="1">
    <source>
        <dbReference type="ARBA" id="ARBA00004479"/>
    </source>
</evidence>
<dbReference type="InterPro" id="IPR011162">
    <property type="entry name" value="MHC_I/II-like_Ag-recog"/>
</dbReference>
<dbReference type="InterPro" id="IPR050160">
    <property type="entry name" value="MHC/Immunoglobulin"/>
</dbReference>
<evidence type="ECO:0000256" key="9">
    <source>
        <dbReference type="ARBA" id="ARBA00023182"/>
    </source>
</evidence>
<protein>
    <submittedName>
        <fullName evidence="12">DRB5 protein</fullName>
    </submittedName>
</protein>
<feature type="compositionally biased region" description="Polar residues" evidence="10">
    <location>
        <begin position="107"/>
        <end position="116"/>
    </location>
</feature>
<feature type="region of interest" description="Disordered" evidence="10">
    <location>
        <begin position="97"/>
        <end position="116"/>
    </location>
</feature>
<evidence type="ECO:0000256" key="10">
    <source>
        <dbReference type="SAM" id="MobiDB-lite"/>
    </source>
</evidence>
<keyword evidence="2" id="KW-0812">Transmembrane</keyword>
<evidence type="ECO:0000313" key="13">
    <source>
        <dbReference type="Proteomes" id="UP000625584"/>
    </source>
</evidence>
<dbReference type="InterPro" id="IPR014745">
    <property type="entry name" value="MHC_II_a/b_N"/>
</dbReference>
<comment type="subcellular location">
    <subcellularLocation>
        <location evidence="1">Membrane</location>
        <topology evidence="1">Single-pass type I membrane protein</topology>
    </subcellularLocation>
</comment>
<keyword evidence="9" id="KW-0491">MHC II</keyword>
<dbReference type="GO" id="GO:0042613">
    <property type="term" value="C:MHC class II protein complex"/>
    <property type="evidence" value="ECO:0007669"/>
    <property type="project" value="UniProtKB-KW"/>
</dbReference>
<dbReference type="FunFam" id="3.10.320.10:FF:000001">
    <property type="entry name" value="HLA class II histocompatibility antigen, DRB1-1 beta chain"/>
    <property type="match status" value="1"/>
</dbReference>
<evidence type="ECO:0000256" key="2">
    <source>
        <dbReference type="ARBA" id="ARBA00022692"/>
    </source>
</evidence>
<dbReference type="Pfam" id="PF00969">
    <property type="entry name" value="MHC_II_beta"/>
    <property type="match status" value="1"/>
</dbReference>
<keyword evidence="7" id="KW-1015">Disulfide bond</keyword>
<keyword evidence="4" id="KW-1133">Transmembrane helix</keyword>
<proteinExistence type="predicted"/>
<feature type="non-terminal residue" evidence="12">
    <location>
        <position position="1"/>
    </location>
</feature>
<dbReference type="SMART" id="SM00921">
    <property type="entry name" value="MHC_II_beta"/>
    <property type="match status" value="1"/>
</dbReference>
<dbReference type="InterPro" id="IPR000353">
    <property type="entry name" value="MHC_II_b_N"/>
</dbReference>
<dbReference type="PANTHER" id="PTHR19944">
    <property type="entry name" value="MHC CLASS II-RELATED"/>
    <property type="match status" value="1"/>
</dbReference>
<evidence type="ECO:0000313" key="12">
    <source>
        <dbReference type="EMBL" id="NXP94688.1"/>
    </source>
</evidence>
<evidence type="ECO:0000259" key="11">
    <source>
        <dbReference type="SMART" id="SM00921"/>
    </source>
</evidence>
<evidence type="ECO:0000256" key="3">
    <source>
        <dbReference type="ARBA" id="ARBA00022859"/>
    </source>
</evidence>
<organism evidence="12 13">
    <name type="scientific">Passerina amoena</name>
    <name type="common">Lazuli bunting</name>
    <dbReference type="NCBI Taxonomy" id="142471"/>
    <lineage>
        <taxon>Eukaryota</taxon>
        <taxon>Metazoa</taxon>
        <taxon>Chordata</taxon>
        <taxon>Craniata</taxon>
        <taxon>Vertebrata</taxon>
        <taxon>Euteleostomi</taxon>
        <taxon>Archelosauria</taxon>
        <taxon>Archosauria</taxon>
        <taxon>Dinosauria</taxon>
        <taxon>Saurischia</taxon>
        <taxon>Theropoda</taxon>
        <taxon>Coelurosauria</taxon>
        <taxon>Aves</taxon>
        <taxon>Neognathae</taxon>
        <taxon>Neoaves</taxon>
        <taxon>Telluraves</taxon>
        <taxon>Australaves</taxon>
        <taxon>Passeriformes</taxon>
        <taxon>Cardinalidae</taxon>
        <taxon>Passerina</taxon>
    </lineage>
</organism>
<reference evidence="12" key="1">
    <citation type="submission" date="2019-09" db="EMBL/GenBank/DDBJ databases">
        <title>Bird 10,000 Genomes (B10K) Project - Family phase.</title>
        <authorList>
            <person name="Zhang G."/>
        </authorList>
    </citation>
    <scope>NUCLEOTIDE SEQUENCE</scope>
    <source>
        <strain evidence="12">OUT-0017</strain>
        <tissue evidence="12">Muscle</tissue>
    </source>
</reference>
<keyword evidence="5" id="KW-1064">Adaptive immunity</keyword>
<dbReference type="Gene3D" id="3.10.320.10">
    <property type="entry name" value="Class II Histocompatibility Antigen, M Beta Chain, Chain B, domain 1"/>
    <property type="match status" value="1"/>
</dbReference>
<dbReference type="GO" id="GO:0002504">
    <property type="term" value="P:antigen processing and presentation of peptide or polysaccharide antigen via MHC class II"/>
    <property type="evidence" value="ECO:0007669"/>
    <property type="project" value="UniProtKB-KW"/>
</dbReference>
<keyword evidence="3" id="KW-0391">Immunity</keyword>
<dbReference type="AlphaFoldDB" id="A0A852DLE0"/>
<evidence type="ECO:0000256" key="5">
    <source>
        <dbReference type="ARBA" id="ARBA00023130"/>
    </source>
</evidence>
<dbReference type="Proteomes" id="UP000625584">
    <property type="component" value="Unassembled WGS sequence"/>
</dbReference>
<name>A0A852DLE0_PASAF</name>
<accession>A0A852DLE0</accession>
<evidence type="ECO:0000256" key="7">
    <source>
        <dbReference type="ARBA" id="ARBA00023157"/>
    </source>
</evidence>
<feature type="non-terminal residue" evidence="12">
    <location>
        <position position="116"/>
    </location>
</feature>
<keyword evidence="6" id="KW-0472">Membrane</keyword>
<keyword evidence="13" id="KW-1185">Reference proteome</keyword>
<sequence>GGTPELCAALTGVFQLMMQHECHFINGSEKVRYVERDIYNRQQHLMFDSDVGHYVGFTPFGEKQAQYLNSDPAKLENRRDAVDTYCRHNYEVSRPFITERRGPPSPFQSLPAHSQC</sequence>
<dbReference type="SUPFAM" id="SSF54452">
    <property type="entry name" value="MHC antigen-recognition domain"/>
    <property type="match status" value="1"/>
</dbReference>
<evidence type="ECO:0000256" key="4">
    <source>
        <dbReference type="ARBA" id="ARBA00022989"/>
    </source>
</evidence>